<comment type="function">
    <text evidence="10">Binds preferentially double-stranded telomeric repeats.</text>
</comment>
<keyword evidence="8" id="KW-0539">Nucleus</keyword>
<evidence type="ECO:0000256" key="2">
    <source>
        <dbReference type="ARBA" id="ARBA00004604"/>
    </source>
</evidence>
<dbReference type="RefSeq" id="XP_018444933.2">
    <property type="nucleotide sequence ID" value="XM_018589431.2"/>
</dbReference>
<dbReference type="CDD" id="cd11660">
    <property type="entry name" value="SANT_TRF"/>
    <property type="match status" value="1"/>
</dbReference>
<feature type="compositionally biased region" description="Low complexity" evidence="11">
    <location>
        <begin position="85"/>
        <end position="96"/>
    </location>
</feature>
<feature type="domain" description="HTH myb-type" evidence="13">
    <location>
        <begin position="1"/>
        <end position="61"/>
    </location>
</feature>
<evidence type="ECO:0000256" key="5">
    <source>
        <dbReference type="ARBA" id="ARBA00023054"/>
    </source>
</evidence>
<dbReference type="GO" id="GO:0003691">
    <property type="term" value="F:double-stranded telomeric DNA binding"/>
    <property type="evidence" value="ECO:0007669"/>
    <property type="project" value="InterPro"/>
</dbReference>
<organism evidence="15 16">
    <name type="scientific">Raphanus sativus</name>
    <name type="common">Radish</name>
    <name type="synonym">Raphanus raphanistrum var. sativus</name>
    <dbReference type="NCBI Taxonomy" id="3726"/>
    <lineage>
        <taxon>Eukaryota</taxon>
        <taxon>Viridiplantae</taxon>
        <taxon>Streptophyta</taxon>
        <taxon>Embryophyta</taxon>
        <taxon>Tracheophyta</taxon>
        <taxon>Spermatophyta</taxon>
        <taxon>Magnoliopsida</taxon>
        <taxon>eudicotyledons</taxon>
        <taxon>Gunneridae</taxon>
        <taxon>Pentapetalae</taxon>
        <taxon>rosids</taxon>
        <taxon>malvids</taxon>
        <taxon>Brassicales</taxon>
        <taxon>Brassicaceae</taxon>
        <taxon>Brassiceae</taxon>
        <taxon>Raphanus</taxon>
    </lineage>
</organism>
<dbReference type="GO" id="GO:0005730">
    <property type="term" value="C:nucleolus"/>
    <property type="evidence" value="ECO:0007669"/>
    <property type="project" value="UniProtKB-SubCell"/>
</dbReference>
<dbReference type="Pfam" id="PF00249">
    <property type="entry name" value="Myb_DNA-binding"/>
    <property type="match status" value="1"/>
</dbReference>
<accession>A0A6J0KBJ9</accession>
<dbReference type="OrthoDB" id="608866at2759"/>
<comment type="subcellular location">
    <subcellularLocation>
        <location evidence="1">Chromosome</location>
    </subcellularLocation>
    <subcellularLocation>
        <location evidence="2">Nucleus</location>
        <location evidence="2">Nucleolus</location>
    </subcellularLocation>
</comment>
<dbReference type="GO" id="GO:0006334">
    <property type="term" value="P:nucleosome assembly"/>
    <property type="evidence" value="ECO:0007669"/>
    <property type="project" value="InterPro"/>
</dbReference>
<dbReference type="SUPFAM" id="SSF46785">
    <property type="entry name" value="Winged helix' DNA-binding domain"/>
    <property type="match status" value="1"/>
</dbReference>
<evidence type="ECO:0000313" key="15">
    <source>
        <dbReference type="Proteomes" id="UP000504610"/>
    </source>
</evidence>
<dbReference type="PROSITE" id="PS51504">
    <property type="entry name" value="H15"/>
    <property type="match status" value="1"/>
</dbReference>
<evidence type="ECO:0000259" key="12">
    <source>
        <dbReference type="PROSITE" id="PS50090"/>
    </source>
</evidence>
<dbReference type="AlphaFoldDB" id="A0A6J0KBJ9"/>
<dbReference type="InterPro" id="IPR017930">
    <property type="entry name" value="Myb_dom"/>
</dbReference>
<dbReference type="InterPro" id="IPR036390">
    <property type="entry name" value="WH_DNA-bd_sf"/>
</dbReference>
<evidence type="ECO:0000256" key="1">
    <source>
        <dbReference type="ARBA" id="ARBA00004286"/>
    </source>
</evidence>
<dbReference type="Gene3D" id="1.10.10.10">
    <property type="entry name" value="Winged helix-like DNA-binding domain superfamily/Winged helix DNA-binding domain"/>
    <property type="match status" value="1"/>
</dbReference>
<reference evidence="15" key="1">
    <citation type="journal article" date="2019" name="Database">
        <title>The radish genome database (RadishGD): an integrated information resource for radish genomics.</title>
        <authorList>
            <person name="Yu H.J."/>
            <person name="Baek S."/>
            <person name="Lee Y.J."/>
            <person name="Cho A."/>
            <person name="Mun J.H."/>
        </authorList>
    </citation>
    <scope>NUCLEOTIDE SEQUENCE [LARGE SCALE GENOMIC DNA]</scope>
    <source>
        <strain evidence="15">cv. WK10039</strain>
    </source>
</reference>
<dbReference type="GeneID" id="108816836"/>
<dbReference type="Proteomes" id="UP000504610">
    <property type="component" value="Chromosome 1"/>
</dbReference>
<dbReference type="PROSITE" id="PS51294">
    <property type="entry name" value="HTH_MYB"/>
    <property type="match status" value="1"/>
</dbReference>
<evidence type="ECO:0000256" key="8">
    <source>
        <dbReference type="ARBA" id="ARBA00023242"/>
    </source>
</evidence>
<evidence type="ECO:0000256" key="9">
    <source>
        <dbReference type="ARBA" id="ARBA00032813"/>
    </source>
</evidence>
<dbReference type="GO" id="GO:0000786">
    <property type="term" value="C:nucleosome"/>
    <property type="evidence" value="ECO:0007669"/>
    <property type="project" value="InterPro"/>
</dbReference>
<dbReference type="SMART" id="SM00526">
    <property type="entry name" value="H15"/>
    <property type="match status" value="1"/>
</dbReference>
<dbReference type="PANTHER" id="PTHR46267">
    <property type="entry name" value="SINGLE MYB HISTONE 4"/>
    <property type="match status" value="1"/>
</dbReference>
<keyword evidence="7" id="KW-0804">Transcription</keyword>
<dbReference type="Gene3D" id="1.10.246.220">
    <property type="match status" value="1"/>
</dbReference>
<evidence type="ECO:0000256" key="11">
    <source>
        <dbReference type="SAM" id="MobiDB-lite"/>
    </source>
</evidence>
<keyword evidence="15" id="KW-1185">Reference proteome</keyword>
<dbReference type="InterPro" id="IPR009057">
    <property type="entry name" value="Homeodomain-like_sf"/>
</dbReference>
<feature type="domain" description="Myb-like" evidence="12">
    <location>
        <begin position="1"/>
        <end position="57"/>
    </location>
</feature>
<feature type="domain" description="H15" evidence="14">
    <location>
        <begin position="125"/>
        <end position="201"/>
    </location>
</feature>
<keyword evidence="3" id="KW-0158">Chromosome</keyword>
<evidence type="ECO:0000256" key="10">
    <source>
        <dbReference type="ARBA" id="ARBA00053063"/>
    </source>
</evidence>
<evidence type="ECO:0000256" key="4">
    <source>
        <dbReference type="ARBA" id="ARBA00023015"/>
    </source>
</evidence>
<proteinExistence type="predicted"/>
<feature type="region of interest" description="Disordered" evidence="11">
    <location>
        <begin position="85"/>
        <end position="110"/>
    </location>
</feature>
<reference evidence="16" key="2">
    <citation type="submission" date="2025-08" db="UniProtKB">
        <authorList>
            <consortium name="RefSeq"/>
        </authorList>
    </citation>
    <scope>IDENTIFICATION</scope>
    <source>
        <tissue evidence="16">Leaf</tissue>
    </source>
</reference>
<dbReference type="FunFam" id="1.10.246.220:FF:000002">
    <property type="entry name" value="Telomere repeat-binding factor 1"/>
    <property type="match status" value="1"/>
</dbReference>
<evidence type="ECO:0000256" key="3">
    <source>
        <dbReference type="ARBA" id="ARBA00022454"/>
    </source>
</evidence>
<keyword evidence="5" id="KW-0175">Coiled coil</keyword>
<dbReference type="InterPro" id="IPR036388">
    <property type="entry name" value="WH-like_DNA-bd_sf"/>
</dbReference>
<dbReference type="Pfam" id="PF00538">
    <property type="entry name" value="Linker_histone"/>
    <property type="match status" value="1"/>
</dbReference>
<evidence type="ECO:0000259" key="14">
    <source>
        <dbReference type="PROSITE" id="PS51504"/>
    </source>
</evidence>
<evidence type="ECO:0000259" key="13">
    <source>
        <dbReference type="PROSITE" id="PS51294"/>
    </source>
</evidence>
<dbReference type="KEGG" id="rsz:108816836"/>
<sequence length="300" mass="32940">MGKEKSKWTEDEEDALLAGVKKHGPGKWKNILRDPDFSTVLSLRSNIDLKDKWRNLSVPAEIQGSKDKVRTPKIKAAAFQLAAAATTPTPSSASSPVAPPPLPRSGGSSDLSIGDSCNMLIDAKNAPRYDGMIFEALSALKDSNGSDVTTIFNFIEQKMYEVPEQFKRVLGSRLRRLAAQGKLEKVSQLKSGTQNFYRMNNNSFLAMRTPVAAKPKEGNGRHRQTGNSQGGLTVSQEKIDLASGTAAYKLYEVDGKLEALSGVVDERERMTELSEQAEIMLLLAEELHERCCRGEIVELN</sequence>
<dbReference type="PANTHER" id="PTHR46267:SF29">
    <property type="entry name" value="MYB TRANSCRIPTION FACTOR"/>
    <property type="match status" value="1"/>
</dbReference>
<dbReference type="InterPro" id="IPR044597">
    <property type="entry name" value="SMH1-6"/>
</dbReference>
<evidence type="ECO:0000313" key="16">
    <source>
        <dbReference type="RefSeq" id="XP_018444933.2"/>
    </source>
</evidence>
<protein>
    <recommendedName>
        <fullName evidence="9">MYB transcription factor</fullName>
    </recommendedName>
</protein>
<gene>
    <name evidence="16" type="primary">LOC108816836</name>
</gene>
<dbReference type="PROSITE" id="PS50090">
    <property type="entry name" value="MYB_LIKE"/>
    <property type="match status" value="1"/>
</dbReference>
<name>A0A6J0KBJ9_RAPSA</name>
<dbReference type="SMART" id="SM00717">
    <property type="entry name" value="SANT"/>
    <property type="match status" value="1"/>
</dbReference>
<keyword evidence="4" id="KW-0805">Transcription regulation</keyword>
<dbReference type="FunFam" id="1.10.10.60:FF:000168">
    <property type="entry name" value="Telomere repeat-binding factor 1"/>
    <property type="match status" value="1"/>
</dbReference>
<evidence type="ECO:0000256" key="7">
    <source>
        <dbReference type="ARBA" id="ARBA00023163"/>
    </source>
</evidence>
<dbReference type="InterPro" id="IPR005818">
    <property type="entry name" value="Histone_H1/H5_H15"/>
</dbReference>
<dbReference type="InterPro" id="IPR001005">
    <property type="entry name" value="SANT/Myb"/>
</dbReference>
<dbReference type="SUPFAM" id="SSF46689">
    <property type="entry name" value="Homeodomain-like"/>
    <property type="match status" value="1"/>
</dbReference>
<keyword evidence="6" id="KW-0238">DNA-binding</keyword>
<evidence type="ECO:0000256" key="6">
    <source>
        <dbReference type="ARBA" id="ARBA00023125"/>
    </source>
</evidence>